<feature type="compositionally biased region" description="Basic and acidic residues" evidence="1">
    <location>
        <begin position="592"/>
        <end position="612"/>
    </location>
</feature>
<dbReference type="EMBL" id="SCEB01215316">
    <property type="protein sequence ID" value="RXM30154.1"/>
    <property type="molecule type" value="Genomic_DNA"/>
</dbReference>
<dbReference type="AlphaFoldDB" id="A0A444U4R3"/>
<feature type="region of interest" description="Disordered" evidence="1">
    <location>
        <begin position="426"/>
        <end position="473"/>
    </location>
</feature>
<keyword evidence="3" id="KW-1185">Reference proteome</keyword>
<reference evidence="2 3" key="1">
    <citation type="submission" date="2019-01" db="EMBL/GenBank/DDBJ databases">
        <title>Draft Genome and Complete Hox-Cluster Characterization of the Sterlet Sturgeon (Acipenser ruthenus).</title>
        <authorList>
            <person name="Wei Q."/>
        </authorList>
    </citation>
    <scope>NUCLEOTIDE SEQUENCE [LARGE SCALE GENOMIC DNA]</scope>
    <source>
        <strain evidence="2">WHYD16114868_AA</strain>
        <tissue evidence="2">Blood</tissue>
    </source>
</reference>
<sequence length="641" mass="74407">MMEHELVTLLGISLQDELSSREISSLYENVFHVPVYLEEVHDAVKKVCGCTEGTHCNARNLFDTLLEIERQHFIKDKLFLRDRWSDKGLRAVLCDNGDSIKRTKYLTTHDLLRVVDDKYEIMQQKLYTEMLEDHYGCSSWEAMLGWQQEEKLVELQALTEHAFINNDSISLSELPGAFRLYRSSNRLVLLGFPENVDSSSILEWTAVYNLKELHKNYQEEKASLKKKLAFNSKSNFDESAWTLLHFYLQATTLKAKRQRYFQTAVLASHQCWDKWPEVKSSHLEELARHWLTEVGLTSWDKSLKKNSDYSMQQTALESLMARQEWEREYLIKLLHSITPEDLRISQNTKQEQNLDPFIGLSKLPGECGNVFSAEEVPYLEVLCAADSNKGQNRLDEVCIEGEVEKNEDNTSYEKQGSLIAVAWSKQTEATTEMEKTTLEHETEDTKETETNELPIEEKQEQPAPESRNLSDSDFIKGGLQVEDAQEMAINKAGSFEPAGTSGVQRERSIVHISEMEREETMRSLVDLQRKAESKRQRDKERQMLRVQERLSILRNRKSDEDLLGNKQGDGLKHLTENLKKEDKSRQKTLVRQKLEQVRRERTHIMQSKRDRNTAGFKELLDPVVHSNLTRQEDVKEQKESV</sequence>
<protein>
    <submittedName>
        <fullName evidence="2">Uncharacterized protein</fullName>
    </submittedName>
</protein>
<proteinExistence type="predicted"/>
<organism evidence="2 3">
    <name type="scientific">Acipenser ruthenus</name>
    <name type="common">Sterlet sturgeon</name>
    <dbReference type="NCBI Taxonomy" id="7906"/>
    <lineage>
        <taxon>Eukaryota</taxon>
        <taxon>Metazoa</taxon>
        <taxon>Chordata</taxon>
        <taxon>Craniata</taxon>
        <taxon>Vertebrata</taxon>
        <taxon>Euteleostomi</taxon>
        <taxon>Actinopterygii</taxon>
        <taxon>Chondrostei</taxon>
        <taxon>Acipenseriformes</taxon>
        <taxon>Acipenseridae</taxon>
        <taxon>Acipenser</taxon>
    </lineage>
</organism>
<gene>
    <name evidence="2" type="ORF">EOD39_8114</name>
</gene>
<comment type="caution">
    <text evidence="2">The sequence shown here is derived from an EMBL/GenBank/DDBJ whole genome shotgun (WGS) entry which is preliminary data.</text>
</comment>
<feature type="compositionally biased region" description="Basic and acidic residues" evidence="1">
    <location>
        <begin position="504"/>
        <end position="548"/>
    </location>
</feature>
<dbReference type="Proteomes" id="UP000289886">
    <property type="component" value="Unassembled WGS sequence"/>
</dbReference>
<evidence type="ECO:0000256" key="1">
    <source>
        <dbReference type="SAM" id="MobiDB-lite"/>
    </source>
</evidence>
<name>A0A444U4R3_ACIRT</name>
<feature type="compositionally biased region" description="Basic and acidic residues" evidence="1">
    <location>
        <begin position="432"/>
        <end position="460"/>
    </location>
</feature>
<feature type="region of interest" description="Disordered" evidence="1">
    <location>
        <begin position="493"/>
        <end position="618"/>
    </location>
</feature>
<accession>A0A444U4R3</accession>
<evidence type="ECO:0000313" key="2">
    <source>
        <dbReference type="EMBL" id="RXM30154.1"/>
    </source>
</evidence>
<evidence type="ECO:0000313" key="3">
    <source>
        <dbReference type="Proteomes" id="UP000289886"/>
    </source>
</evidence>
<feature type="compositionally biased region" description="Basic and acidic residues" evidence="1">
    <location>
        <begin position="569"/>
        <end position="585"/>
    </location>
</feature>